<sequence>MLSKVVRNSRAKIAPGWIQAHPMTRSKKAPSKAKGNETKKTATSNTATLAKPPPKQPEKVYAGDSSVSSDEDLEHKERCQFGVSCDEDREHKEDVNLC</sequence>
<accession>A0AAD2FRZ4</accession>
<feature type="compositionally biased region" description="Basic and acidic residues" evidence="1">
    <location>
        <begin position="86"/>
        <end position="98"/>
    </location>
</feature>
<gene>
    <name evidence="2" type="ORF">CYCCA115_LOCUS12905</name>
</gene>
<dbReference type="AlphaFoldDB" id="A0AAD2FRZ4"/>
<evidence type="ECO:0000313" key="3">
    <source>
        <dbReference type="Proteomes" id="UP001295423"/>
    </source>
</evidence>
<keyword evidence="3" id="KW-1185">Reference proteome</keyword>
<reference evidence="2" key="1">
    <citation type="submission" date="2023-08" db="EMBL/GenBank/DDBJ databases">
        <authorList>
            <person name="Audoor S."/>
            <person name="Bilcke G."/>
        </authorList>
    </citation>
    <scope>NUCLEOTIDE SEQUENCE</scope>
</reference>
<evidence type="ECO:0000313" key="2">
    <source>
        <dbReference type="EMBL" id="CAJ1951096.1"/>
    </source>
</evidence>
<feature type="region of interest" description="Disordered" evidence="1">
    <location>
        <begin position="1"/>
        <end position="98"/>
    </location>
</feature>
<dbReference type="Proteomes" id="UP001295423">
    <property type="component" value="Unassembled WGS sequence"/>
</dbReference>
<comment type="caution">
    <text evidence="2">The sequence shown here is derived from an EMBL/GenBank/DDBJ whole genome shotgun (WGS) entry which is preliminary data.</text>
</comment>
<name>A0AAD2FRZ4_9STRA</name>
<dbReference type="EMBL" id="CAKOGP040001780">
    <property type="protein sequence ID" value="CAJ1951096.1"/>
    <property type="molecule type" value="Genomic_DNA"/>
</dbReference>
<protein>
    <submittedName>
        <fullName evidence="2">Uncharacterized protein</fullName>
    </submittedName>
</protein>
<proteinExistence type="predicted"/>
<evidence type="ECO:0000256" key="1">
    <source>
        <dbReference type="SAM" id="MobiDB-lite"/>
    </source>
</evidence>
<organism evidence="2 3">
    <name type="scientific">Cylindrotheca closterium</name>
    <dbReference type="NCBI Taxonomy" id="2856"/>
    <lineage>
        <taxon>Eukaryota</taxon>
        <taxon>Sar</taxon>
        <taxon>Stramenopiles</taxon>
        <taxon>Ochrophyta</taxon>
        <taxon>Bacillariophyta</taxon>
        <taxon>Bacillariophyceae</taxon>
        <taxon>Bacillariophycidae</taxon>
        <taxon>Bacillariales</taxon>
        <taxon>Bacillariaceae</taxon>
        <taxon>Cylindrotheca</taxon>
    </lineage>
</organism>